<reference evidence="3 4" key="1">
    <citation type="submission" date="2014-09" db="EMBL/GenBank/DDBJ databases">
        <title>A draft genome sequence for Xanthomonas axonopodis pv. vasculorum NCPPB 900.</title>
        <authorList>
            <person name="Harrison J."/>
            <person name="Studholme D.J."/>
        </authorList>
    </citation>
    <scope>NUCLEOTIDE SEQUENCE [LARGE SCALE GENOMIC DNA]</scope>
    <source>
        <strain evidence="3 4">NCPPB 900</strain>
    </source>
</reference>
<proteinExistence type="predicted"/>
<keyword evidence="1" id="KW-0812">Transmembrane</keyword>
<dbReference type="InterPro" id="IPR003848">
    <property type="entry name" value="DUF218"/>
</dbReference>
<accession>A0A098Q174</accession>
<dbReference type="Gene3D" id="3.40.50.620">
    <property type="entry name" value="HUPs"/>
    <property type="match status" value="1"/>
</dbReference>
<dbReference type="PANTHER" id="PTHR30336">
    <property type="entry name" value="INNER MEMBRANE PROTEIN, PROBABLE PERMEASE"/>
    <property type="match status" value="1"/>
</dbReference>
<gene>
    <name evidence="3" type="ORF">GW15_0207745</name>
</gene>
<keyword evidence="1" id="KW-0472">Membrane</keyword>
<dbReference type="InterPro" id="IPR014729">
    <property type="entry name" value="Rossmann-like_a/b/a_fold"/>
</dbReference>
<keyword evidence="1" id="KW-1133">Transmembrane helix</keyword>
<feature type="transmembrane region" description="Helical" evidence="1">
    <location>
        <begin position="28"/>
        <end position="49"/>
    </location>
</feature>
<dbReference type="GO" id="GO:0043164">
    <property type="term" value="P:Gram-negative-bacterium-type cell wall biogenesis"/>
    <property type="evidence" value="ECO:0007669"/>
    <property type="project" value="TreeGrafter"/>
</dbReference>
<dbReference type="eggNOG" id="COG1434">
    <property type="taxonomic scope" value="Bacteria"/>
</dbReference>
<dbReference type="HOGENOM" id="CLU_053514_2_1_6"/>
<comment type="caution">
    <text evidence="3">The sequence shown here is derived from an EMBL/GenBank/DDBJ whole genome shotgun (WGS) entry which is preliminary data.</text>
</comment>
<protein>
    <recommendedName>
        <fullName evidence="2">DUF218 domain-containing protein</fullName>
    </recommendedName>
</protein>
<dbReference type="Proteomes" id="UP000028012">
    <property type="component" value="Unassembled WGS sequence"/>
</dbReference>
<sequence length="253" mass="28097">MMLALVCVLFGFAWLIDRRGLRRFSRVLGLASLLLVFAVGCGPLPSWMLQHLQRTGVNDFNAWGARNVIMLLGAGTVRPEGRDAAAEANLFAYGRIVESARLYGQCRHSGGDCKIEISGGDARGLGLSEAVVYQRVLLGLGIPRADLIMEPSSMNTWQNAQFSQPLLRAYRPDRIALVSSATHLRRAELYFRHFGIDATPVRADWLTATWSILPQSYNFTLADVALHEYLGIARYQVYQWLGWNVKASEPGAL</sequence>
<dbReference type="AlphaFoldDB" id="A0A098Q174"/>
<evidence type="ECO:0000313" key="3">
    <source>
        <dbReference type="EMBL" id="KGE52603.1"/>
    </source>
</evidence>
<evidence type="ECO:0000256" key="1">
    <source>
        <dbReference type="SAM" id="Phobius"/>
    </source>
</evidence>
<name>A0A098Q174_9XANT</name>
<feature type="domain" description="DUF218" evidence="2">
    <location>
        <begin position="68"/>
        <end position="231"/>
    </location>
</feature>
<dbReference type="InterPro" id="IPR051599">
    <property type="entry name" value="Cell_Envelope_Assoc"/>
</dbReference>
<dbReference type="RefSeq" id="WP_042822079.1">
    <property type="nucleotide sequence ID" value="NZ_KN173625.1"/>
</dbReference>
<dbReference type="CDD" id="cd06259">
    <property type="entry name" value="YdcF-like"/>
    <property type="match status" value="1"/>
</dbReference>
<dbReference type="GO" id="GO:0005886">
    <property type="term" value="C:plasma membrane"/>
    <property type="evidence" value="ECO:0007669"/>
    <property type="project" value="TreeGrafter"/>
</dbReference>
<dbReference type="STRING" id="325777.GW15_0207745"/>
<organism evidence="3 4">
    <name type="scientific">Xanthomonas axonopodis pv. vasculorum</name>
    <dbReference type="NCBI Taxonomy" id="325777"/>
    <lineage>
        <taxon>Bacteria</taxon>
        <taxon>Pseudomonadati</taxon>
        <taxon>Pseudomonadota</taxon>
        <taxon>Gammaproteobacteria</taxon>
        <taxon>Lysobacterales</taxon>
        <taxon>Lysobacteraceae</taxon>
        <taxon>Xanthomonas</taxon>
    </lineage>
</organism>
<evidence type="ECO:0000313" key="4">
    <source>
        <dbReference type="Proteomes" id="UP000028012"/>
    </source>
</evidence>
<dbReference type="EMBL" id="JPHD02000058">
    <property type="protein sequence ID" value="KGE52603.1"/>
    <property type="molecule type" value="Genomic_DNA"/>
</dbReference>
<evidence type="ECO:0000259" key="2">
    <source>
        <dbReference type="Pfam" id="PF02698"/>
    </source>
</evidence>
<dbReference type="PANTHER" id="PTHR30336:SF4">
    <property type="entry name" value="ENVELOPE BIOGENESIS FACTOR ELYC"/>
    <property type="match status" value="1"/>
</dbReference>
<dbReference type="GO" id="GO:0000270">
    <property type="term" value="P:peptidoglycan metabolic process"/>
    <property type="evidence" value="ECO:0007669"/>
    <property type="project" value="TreeGrafter"/>
</dbReference>
<dbReference type="Pfam" id="PF02698">
    <property type="entry name" value="DUF218"/>
    <property type="match status" value="1"/>
</dbReference>